<evidence type="ECO:0000313" key="3">
    <source>
        <dbReference type="Proteomes" id="UP000000845"/>
    </source>
</evidence>
<gene>
    <name evidence="2" type="ordered locus">Sterm_2092</name>
</gene>
<reference evidence="3" key="1">
    <citation type="submission" date="2009-09" db="EMBL/GenBank/DDBJ databases">
        <title>The complete chromosome of Sebaldella termitidis ATCC 33386.</title>
        <authorList>
            <consortium name="US DOE Joint Genome Institute (JGI-PGF)"/>
            <person name="Lucas S."/>
            <person name="Copeland A."/>
            <person name="Lapidus A."/>
            <person name="Glavina del Rio T."/>
            <person name="Dalin E."/>
            <person name="Tice H."/>
            <person name="Bruce D."/>
            <person name="Goodwin L."/>
            <person name="Pitluck S."/>
            <person name="Kyrpides N."/>
            <person name="Mavromatis K."/>
            <person name="Ivanova N."/>
            <person name="Mikhailova N."/>
            <person name="Sims D."/>
            <person name="Meincke L."/>
            <person name="Brettin T."/>
            <person name="Detter J.C."/>
            <person name="Han C."/>
            <person name="Larimer F."/>
            <person name="Land M."/>
            <person name="Hauser L."/>
            <person name="Markowitz V."/>
            <person name="Cheng J.F."/>
            <person name="Hugenholtz P."/>
            <person name="Woyke T."/>
            <person name="Wu D."/>
            <person name="Eisen J.A."/>
        </authorList>
    </citation>
    <scope>NUCLEOTIDE SEQUENCE [LARGE SCALE GENOMIC DNA]</scope>
    <source>
        <strain evidence="3">ATCC 33386 / NCTC 11300</strain>
    </source>
</reference>
<evidence type="ECO:0000256" key="1">
    <source>
        <dbReference type="ARBA" id="ARBA00008754"/>
    </source>
</evidence>
<dbReference type="eggNOG" id="COG0698">
    <property type="taxonomic scope" value="Bacteria"/>
</dbReference>
<dbReference type="GO" id="GO:0004751">
    <property type="term" value="F:ribose-5-phosphate isomerase activity"/>
    <property type="evidence" value="ECO:0007669"/>
    <property type="project" value="TreeGrafter"/>
</dbReference>
<dbReference type="RefSeq" id="WP_012861540.1">
    <property type="nucleotide sequence ID" value="NC_013517.1"/>
</dbReference>
<dbReference type="Proteomes" id="UP000000845">
    <property type="component" value="Chromosome"/>
</dbReference>
<dbReference type="Gene3D" id="3.40.1400.10">
    <property type="entry name" value="Sugar-phosphate isomerase, RpiB/LacA/LacB"/>
    <property type="match status" value="1"/>
</dbReference>
<dbReference type="InterPro" id="IPR003500">
    <property type="entry name" value="RpiB_LacA_LacB"/>
</dbReference>
<reference evidence="2 3" key="2">
    <citation type="journal article" date="2010" name="Stand. Genomic Sci.">
        <title>Complete genome sequence of Sebaldella termitidis type strain (NCTC 11300).</title>
        <authorList>
            <person name="Harmon-Smith M."/>
            <person name="Celia L."/>
            <person name="Chertkov O."/>
            <person name="Lapidus A."/>
            <person name="Copeland A."/>
            <person name="Glavina Del Rio T."/>
            <person name="Nolan M."/>
            <person name="Lucas S."/>
            <person name="Tice H."/>
            <person name="Cheng J.F."/>
            <person name="Han C."/>
            <person name="Detter J.C."/>
            <person name="Bruce D."/>
            <person name="Goodwin L."/>
            <person name="Pitluck S."/>
            <person name="Pati A."/>
            <person name="Liolios K."/>
            <person name="Ivanova N."/>
            <person name="Mavromatis K."/>
            <person name="Mikhailova N."/>
            <person name="Chen A."/>
            <person name="Palaniappan K."/>
            <person name="Land M."/>
            <person name="Hauser L."/>
            <person name="Chang Y.J."/>
            <person name="Jeffries C.D."/>
            <person name="Brettin T."/>
            <person name="Goker M."/>
            <person name="Beck B."/>
            <person name="Bristow J."/>
            <person name="Eisen J.A."/>
            <person name="Markowitz V."/>
            <person name="Hugenholtz P."/>
            <person name="Kyrpides N.C."/>
            <person name="Klenk H.P."/>
            <person name="Chen F."/>
        </authorList>
    </citation>
    <scope>NUCLEOTIDE SEQUENCE [LARGE SCALE GENOMIC DNA]</scope>
    <source>
        <strain evidence="3">ATCC 33386 / NCTC 11300</strain>
    </source>
</reference>
<accession>D1AK30</accession>
<protein>
    <submittedName>
        <fullName evidence="2">Ribose/galactose isomerase</fullName>
    </submittedName>
</protein>
<keyword evidence="3" id="KW-1185">Reference proteome</keyword>
<dbReference type="GO" id="GO:0019316">
    <property type="term" value="P:D-allose catabolic process"/>
    <property type="evidence" value="ECO:0007669"/>
    <property type="project" value="TreeGrafter"/>
</dbReference>
<dbReference type="SUPFAM" id="SSF89623">
    <property type="entry name" value="Ribose/Galactose isomerase RpiB/AlsB"/>
    <property type="match status" value="1"/>
</dbReference>
<dbReference type="EMBL" id="CP001739">
    <property type="protein sequence ID" value="ACZ08946.1"/>
    <property type="molecule type" value="Genomic_DNA"/>
</dbReference>
<dbReference type="STRING" id="526218.Sterm_2092"/>
<comment type="similarity">
    <text evidence="1">Belongs to the LacAB/RpiB family.</text>
</comment>
<dbReference type="GO" id="GO:0009052">
    <property type="term" value="P:pentose-phosphate shunt, non-oxidative branch"/>
    <property type="evidence" value="ECO:0007669"/>
    <property type="project" value="TreeGrafter"/>
</dbReference>
<dbReference type="PIRSF" id="PIRSF005384">
    <property type="entry name" value="RpiB_LacA_B"/>
    <property type="match status" value="1"/>
</dbReference>
<dbReference type="HOGENOM" id="CLU_091396_4_2_0"/>
<dbReference type="InterPro" id="IPR036569">
    <property type="entry name" value="RpiB_LacA_LacB_sf"/>
</dbReference>
<dbReference type="PANTHER" id="PTHR30345:SF5">
    <property type="entry name" value="GALACTOSE-6-PHOSPHATE ISOMERASE SUBUNIT LACA"/>
    <property type="match status" value="1"/>
</dbReference>
<dbReference type="Pfam" id="PF02502">
    <property type="entry name" value="LacAB_rpiB"/>
    <property type="match status" value="1"/>
</dbReference>
<sequence>MKIGIGSSAGGTHLKEKVMKYLQESGYEVEDYKEEGNDVFNISCSIAEAVIEGSIEKGIIIDDYGIVPFMVCTKYKKIVCAQTADEHSAKMTRDHNNTSIISIGYEITGENLAKSICGIFANSDYSGGRHQVRVDMLDKM</sequence>
<dbReference type="NCBIfam" id="TIGR00689">
    <property type="entry name" value="rpiB_lacA_lacB"/>
    <property type="match status" value="1"/>
</dbReference>
<organism evidence="2 3">
    <name type="scientific">Sebaldella termitidis (strain ATCC 33386 / NCTC 11300)</name>
    <dbReference type="NCBI Taxonomy" id="526218"/>
    <lineage>
        <taxon>Bacteria</taxon>
        <taxon>Fusobacteriati</taxon>
        <taxon>Fusobacteriota</taxon>
        <taxon>Fusobacteriia</taxon>
        <taxon>Fusobacteriales</taxon>
        <taxon>Leptotrichiaceae</taxon>
        <taxon>Sebaldella</taxon>
    </lineage>
</organism>
<evidence type="ECO:0000313" key="2">
    <source>
        <dbReference type="EMBL" id="ACZ08946.1"/>
    </source>
</evidence>
<keyword evidence="2" id="KW-0413">Isomerase</keyword>
<name>D1AK30_SEBTE</name>
<dbReference type="AlphaFoldDB" id="D1AK30"/>
<proteinExistence type="inferred from homology"/>
<dbReference type="KEGG" id="str:Sterm_2092"/>
<dbReference type="PANTHER" id="PTHR30345">
    <property type="entry name" value="RIBOSE-5-PHOSPHATE ISOMERASE B"/>
    <property type="match status" value="1"/>
</dbReference>